<evidence type="ECO:0000259" key="10">
    <source>
        <dbReference type="PROSITE" id="PS50835"/>
    </source>
</evidence>
<dbReference type="InterPro" id="IPR001304">
    <property type="entry name" value="C-type_lectin-like"/>
</dbReference>
<name>A0A8J2WKK8_9CRUS</name>
<dbReference type="PRINTS" id="PR00249">
    <property type="entry name" value="GPCRSECRETIN"/>
</dbReference>
<feature type="domain" description="C-type lectin" evidence="7">
    <location>
        <begin position="42"/>
        <end position="162"/>
    </location>
</feature>
<keyword evidence="3 6" id="KW-1133">Transmembrane helix</keyword>
<feature type="transmembrane region" description="Helical" evidence="6">
    <location>
        <begin position="1449"/>
        <end position="1471"/>
    </location>
</feature>
<evidence type="ECO:0000256" key="4">
    <source>
        <dbReference type="ARBA" id="ARBA00023136"/>
    </source>
</evidence>
<evidence type="ECO:0000256" key="5">
    <source>
        <dbReference type="ARBA" id="ARBA00023157"/>
    </source>
</evidence>
<evidence type="ECO:0000259" key="8">
    <source>
        <dbReference type="PROSITE" id="PS50221"/>
    </source>
</evidence>
<dbReference type="PROSITE" id="PS50835">
    <property type="entry name" value="IG_LIKE"/>
    <property type="match status" value="1"/>
</dbReference>
<dbReference type="CDD" id="cd15040">
    <property type="entry name" value="7tmB2_Adhesion"/>
    <property type="match status" value="1"/>
</dbReference>
<keyword evidence="2 6" id="KW-0812">Transmembrane</keyword>
<dbReference type="InterPro" id="IPR017981">
    <property type="entry name" value="GPCR_2-like_7TM"/>
</dbReference>
<feature type="domain" description="C-type lectin" evidence="7">
    <location>
        <begin position="653"/>
        <end position="762"/>
    </location>
</feature>
<feature type="transmembrane region" description="Helical" evidence="6">
    <location>
        <begin position="1483"/>
        <end position="1503"/>
    </location>
</feature>
<evidence type="ECO:0000256" key="6">
    <source>
        <dbReference type="SAM" id="Phobius"/>
    </source>
</evidence>
<protein>
    <recommendedName>
        <fullName evidence="13">G-protein coupled receptor</fullName>
    </recommendedName>
</protein>
<evidence type="ECO:0000256" key="3">
    <source>
        <dbReference type="ARBA" id="ARBA00022989"/>
    </source>
</evidence>
<dbReference type="SUPFAM" id="SSF56436">
    <property type="entry name" value="C-type lectin-like"/>
    <property type="match status" value="2"/>
</dbReference>
<reference evidence="11" key="1">
    <citation type="submission" date="2021-11" db="EMBL/GenBank/DDBJ databases">
        <authorList>
            <person name="Schell T."/>
        </authorList>
    </citation>
    <scope>NUCLEOTIDE SEQUENCE</scope>
    <source>
        <strain evidence="11">M5</strain>
    </source>
</reference>
<sequence length="1701" mass="193680">MTIIQPPNNKLRFLEMFFGGLVVVLAAVFFQVHSEQFHCKNGHSFCYWTRSTPSNWTTAYGDCTRSGGSLVYSQHSAYIEEWMASINVSIPNGKVWSSLHRVNHRFQLLHDEPAFIPIAASEWVPGHPLLRQLPAKHDCVVVNHRMLYESVDCDSSFAMICAMSISKKVELNNLVLPQGNPQVKLVVDSTAFEQRIVTNHLEIDRSETNLMLKCKVAYNGSRKLIYSWIKDGVFLGNNQSALIPATVDDKSKRISEDAIYQKQGTYQCQVREFGAVEEFLSNSIIITYRTVMNAVVSISISNSAKNVMDIDAIMGRVRDFIHQNVLKDHLKLSDFETAWDPLYSLPISLNEIEYRNSLYVDIGRQYPDGTLFHVMNVISERVNNNQQLLYLSGAEKISVKWTTYCPKHNETITNPNTFSEVLEIFWPPSWITPIFHPISDKLLCIHNDNKAEPLTRQCLPEFSQGASLTPLNVQKCNRLVSQPETRCRDDYQWLETTRVCFKVTGNGSWNETMSVCMNEWPSRDMESVDYDIHHSVIAQYKETEGKLQDMWLPVRRSSIYGPLHYYSSSVNYGPKGINLPNTAEDQPILFTDEDECMLLTKNSKREVAPCSARAIPGVCVYRPRRPDVETVASINLCSPPWHGYTIENGQLTCFSLFQSESPMNWQEADEKCRQEHVAGMIANVSMATFENANKVHQWNEVRSSIYPSDELKSAWIGLFWSESDSKFCWFNSEKNCEFQHFNWHPSVNWTDGRHGILNDTWNLLPISGIRHQVLCQAVIDLSVTQNIRVRHTPDDIVQVQLIQDTRHYFNPMSHSFANLSEFFSLGWRPWIFGIPSATEVGIQVNCFLDGEIIQRLGLFPDKFSLRPNFSVAKILHCEGWLGWPRRFVRSEPIIVLRPDQSFVYLMMFDVSDGHRLEVDNQNNSLDFRPDPLSVISKRLERLGVNGVTVQITGHRWWNYSQTKRILVRSVITSTAANQQNWSELVKDAFLLPEENQLFYQLVYIRNAEACEQETSTIMVRGTSDEVLNLKWNEVSIGFTSESSKPCETVDGYPILRKCLGNPNTGAVWEPFTNELLQYYNGSCKPATNLLTKLRKLTDDVSTNNIDPSSALVKLNEITETGWTGSIDSGPSGTEIGQAARLLHASVQRIEQPTMQEFNDVSKTLTSMLTLTSQLEQAQFLSGVSNSLIESLEQVMGHVNIPEGQDSVVFHHPNMSTESILNPLHVVGYGANVAKNSLEIQNGTRILQNNLEINLVEELANRDIAIILPVEEIRNRKGLRSDSNLRLSFSVFANGDLFDARPVTSLFTNENTAYVVDSAIIVAQVGNSMISNLTQSVRIFFRSRSQHNQSITPVCVFWDKSSISGGWSPLGCQYVGRSQDLYICECNHLTPLALLFPYFDKDKTVDYRHRIALSLISVLGCVASMVGLSLVILTFMLFRKWRKSLGNKILFNFSLALFCVTGCFLCAGLVTFDHRMCKATAASMHYFLLASFGWMVVEGIYQYLNYVIVIGAQNYKSCFMRRASPVAWGLPILPVLGIFIYDPDLYAIGDEFCWLKLEAFYYTVLTPISLMLLFNIFIFIGVLKNVLCLRMRSNLRTSQSVQTRSWYQFRMAVCIFFLLGLAWIFGFVSIGDARLVFAYLFCIFNSLQGFAIFVFFVLRERNARKLWFEFTRVCGDQLLISNSKTPPTSRSSDYVLKPISRY</sequence>
<dbReference type="Pfam" id="PF00002">
    <property type="entry name" value="7tm_2"/>
    <property type="match status" value="1"/>
</dbReference>
<evidence type="ECO:0000313" key="12">
    <source>
        <dbReference type="Proteomes" id="UP000789390"/>
    </source>
</evidence>
<dbReference type="InterPro" id="IPR046338">
    <property type="entry name" value="GAIN_dom_sf"/>
</dbReference>
<feature type="transmembrane region" description="Helical" evidence="6">
    <location>
        <begin position="1635"/>
        <end position="1657"/>
    </location>
</feature>
<dbReference type="EMBL" id="CAKKLH010000223">
    <property type="protein sequence ID" value="CAH0106259.1"/>
    <property type="molecule type" value="Genomic_DNA"/>
</dbReference>
<keyword evidence="4 6" id="KW-0472">Membrane</keyword>
<dbReference type="InterPro" id="IPR007110">
    <property type="entry name" value="Ig-like_dom"/>
</dbReference>
<dbReference type="InterPro" id="IPR016186">
    <property type="entry name" value="C-type_lectin-like/link_sf"/>
</dbReference>
<dbReference type="Proteomes" id="UP000789390">
    <property type="component" value="Unassembled WGS sequence"/>
</dbReference>
<dbReference type="GO" id="GO:0016020">
    <property type="term" value="C:membrane"/>
    <property type="evidence" value="ECO:0007669"/>
    <property type="project" value="UniProtKB-SubCell"/>
</dbReference>
<evidence type="ECO:0000256" key="1">
    <source>
        <dbReference type="ARBA" id="ARBA00004141"/>
    </source>
</evidence>
<evidence type="ECO:0000259" key="7">
    <source>
        <dbReference type="PROSITE" id="PS50041"/>
    </source>
</evidence>
<dbReference type="InterPro" id="IPR057244">
    <property type="entry name" value="GAIN_B"/>
</dbReference>
<evidence type="ECO:0000313" key="11">
    <source>
        <dbReference type="EMBL" id="CAH0106259.1"/>
    </source>
</evidence>
<proteinExistence type="predicted"/>
<dbReference type="InterPro" id="IPR016187">
    <property type="entry name" value="CTDL_fold"/>
</dbReference>
<comment type="subcellular location">
    <subcellularLocation>
        <location evidence="1">Membrane</location>
        <topology evidence="1">Multi-pass membrane protein</topology>
    </subcellularLocation>
</comment>
<dbReference type="Gene3D" id="1.20.1070.10">
    <property type="entry name" value="Rhodopsin 7-helix transmembrane proteins"/>
    <property type="match status" value="1"/>
</dbReference>
<feature type="domain" description="GAIN-B" evidence="8">
    <location>
        <begin position="1235"/>
        <end position="1401"/>
    </location>
</feature>
<dbReference type="OrthoDB" id="10037534at2759"/>
<evidence type="ECO:0000259" key="9">
    <source>
        <dbReference type="PROSITE" id="PS50261"/>
    </source>
</evidence>
<dbReference type="PROSITE" id="PS50041">
    <property type="entry name" value="C_TYPE_LECTIN_2"/>
    <property type="match status" value="2"/>
</dbReference>
<evidence type="ECO:0008006" key="13">
    <source>
        <dbReference type="Google" id="ProtNLM"/>
    </source>
</evidence>
<dbReference type="InterPro" id="IPR000832">
    <property type="entry name" value="GPCR_2_secretin-like"/>
</dbReference>
<keyword evidence="12" id="KW-1185">Reference proteome</keyword>
<dbReference type="InterPro" id="IPR000203">
    <property type="entry name" value="GPS"/>
</dbReference>
<comment type="caution">
    <text evidence="11">The sequence shown here is derived from an EMBL/GenBank/DDBJ whole genome shotgun (WGS) entry which is preliminary data.</text>
</comment>
<dbReference type="CDD" id="cd00037">
    <property type="entry name" value="CLECT"/>
    <property type="match status" value="2"/>
</dbReference>
<organism evidence="11 12">
    <name type="scientific">Daphnia galeata</name>
    <dbReference type="NCBI Taxonomy" id="27404"/>
    <lineage>
        <taxon>Eukaryota</taxon>
        <taxon>Metazoa</taxon>
        <taxon>Ecdysozoa</taxon>
        <taxon>Arthropoda</taxon>
        <taxon>Crustacea</taxon>
        <taxon>Branchiopoda</taxon>
        <taxon>Diplostraca</taxon>
        <taxon>Cladocera</taxon>
        <taxon>Anomopoda</taxon>
        <taxon>Daphniidae</taxon>
        <taxon>Daphnia</taxon>
    </lineage>
</organism>
<feature type="transmembrane region" description="Helical" evidence="6">
    <location>
        <begin position="1524"/>
        <end position="1540"/>
    </location>
</feature>
<dbReference type="GO" id="GO:0004930">
    <property type="term" value="F:G protein-coupled receptor activity"/>
    <property type="evidence" value="ECO:0007669"/>
    <property type="project" value="InterPro"/>
</dbReference>
<dbReference type="Gene3D" id="2.60.220.50">
    <property type="match status" value="1"/>
</dbReference>
<dbReference type="InterPro" id="IPR053066">
    <property type="entry name" value="ADGR_G7"/>
</dbReference>
<dbReference type="Gene3D" id="3.10.100.10">
    <property type="entry name" value="Mannose-Binding Protein A, subunit A"/>
    <property type="match status" value="2"/>
</dbReference>
<dbReference type="PANTHER" id="PTHR47767">
    <property type="entry name" value="ADHESION G PROTEIN-COUPLED RECEPTOR G7"/>
    <property type="match status" value="1"/>
</dbReference>
<dbReference type="PROSITE" id="PS50221">
    <property type="entry name" value="GAIN_B"/>
    <property type="match status" value="1"/>
</dbReference>
<feature type="domain" description="Ig-like" evidence="10">
    <location>
        <begin position="181"/>
        <end position="287"/>
    </location>
</feature>
<gene>
    <name evidence="11" type="ORF">DGAL_LOCUS9413</name>
</gene>
<dbReference type="PANTHER" id="PTHR47767:SF1">
    <property type="entry name" value="ADHESION G PROTEIN-COUPLED RECEPTOR G7"/>
    <property type="match status" value="1"/>
</dbReference>
<dbReference type="GO" id="GO:0007166">
    <property type="term" value="P:cell surface receptor signaling pathway"/>
    <property type="evidence" value="ECO:0007669"/>
    <property type="project" value="InterPro"/>
</dbReference>
<dbReference type="Pfam" id="PF01825">
    <property type="entry name" value="GPS"/>
    <property type="match status" value="1"/>
</dbReference>
<feature type="transmembrane region" description="Helical" evidence="6">
    <location>
        <begin position="1560"/>
        <end position="1586"/>
    </location>
</feature>
<dbReference type="SMART" id="SM00303">
    <property type="entry name" value="GPS"/>
    <property type="match status" value="1"/>
</dbReference>
<dbReference type="SUPFAM" id="SSF81321">
    <property type="entry name" value="Family A G protein-coupled receptor-like"/>
    <property type="match status" value="1"/>
</dbReference>
<dbReference type="SMART" id="SM00034">
    <property type="entry name" value="CLECT"/>
    <property type="match status" value="2"/>
</dbReference>
<keyword evidence="5" id="KW-1015">Disulfide bond</keyword>
<evidence type="ECO:0000256" key="2">
    <source>
        <dbReference type="ARBA" id="ARBA00022692"/>
    </source>
</evidence>
<feature type="domain" description="G-protein coupled receptors family 2 profile 2" evidence="9">
    <location>
        <begin position="1412"/>
        <end position="1659"/>
    </location>
</feature>
<feature type="transmembrane region" description="Helical" evidence="6">
    <location>
        <begin position="1606"/>
        <end position="1629"/>
    </location>
</feature>
<accession>A0A8J2WKK8</accession>
<dbReference type="PROSITE" id="PS50261">
    <property type="entry name" value="G_PROTEIN_RECEP_F2_4"/>
    <property type="match status" value="1"/>
</dbReference>
<feature type="transmembrane region" description="Helical" evidence="6">
    <location>
        <begin position="1410"/>
        <end position="1437"/>
    </location>
</feature>